<proteinExistence type="predicted"/>
<evidence type="ECO:0000313" key="2">
    <source>
        <dbReference type="Proteomes" id="UP000199199"/>
    </source>
</evidence>
<gene>
    <name evidence="1" type="ORF">SAMN04488556_0720</name>
</gene>
<dbReference type="OrthoDB" id="380683at2157"/>
<dbReference type="EMBL" id="FOZS01000001">
    <property type="protein sequence ID" value="SFS42427.1"/>
    <property type="molecule type" value="Genomic_DNA"/>
</dbReference>
<name>A0A1I6PQE9_9EURY</name>
<accession>A0A1I6PQE9</accession>
<organism evidence="1 2">
    <name type="scientific">Halostagnicola kamekurae</name>
    <dbReference type="NCBI Taxonomy" id="619731"/>
    <lineage>
        <taxon>Archaea</taxon>
        <taxon>Methanobacteriati</taxon>
        <taxon>Methanobacteriota</taxon>
        <taxon>Stenosarchaea group</taxon>
        <taxon>Halobacteria</taxon>
        <taxon>Halobacteriales</taxon>
        <taxon>Natrialbaceae</taxon>
        <taxon>Halostagnicola</taxon>
    </lineage>
</organism>
<dbReference type="Proteomes" id="UP000199199">
    <property type="component" value="Unassembled WGS sequence"/>
</dbReference>
<sequence>MRTHTLDSDTTVAIFDATAAKSLFDDLGKKTTLQRQFLTRLQNALESQTPHTYVEKPFRGVDNVDQFRAGDIMRGYCVFADEPPAYNIFYFLQITDHEYDAYPVAKYDRKAGAIIETLQSLSSEVAVEQYLEEHDALRVDDVERLRSKL</sequence>
<evidence type="ECO:0000313" key="1">
    <source>
        <dbReference type="EMBL" id="SFS42427.1"/>
    </source>
</evidence>
<protein>
    <submittedName>
        <fullName evidence="1">Uncharacterized protein</fullName>
    </submittedName>
</protein>
<dbReference type="RefSeq" id="WP_092901636.1">
    <property type="nucleotide sequence ID" value="NZ_FOZS01000001.1"/>
</dbReference>
<keyword evidence="2" id="KW-1185">Reference proteome</keyword>
<dbReference type="AlphaFoldDB" id="A0A1I6PQE9"/>
<reference evidence="2" key="1">
    <citation type="submission" date="2016-10" db="EMBL/GenBank/DDBJ databases">
        <authorList>
            <person name="Varghese N."/>
            <person name="Submissions S."/>
        </authorList>
    </citation>
    <scope>NUCLEOTIDE SEQUENCE [LARGE SCALE GENOMIC DNA]</scope>
    <source>
        <strain evidence="2">DSM 22427</strain>
    </source>
</reference>